<dbReference type="Proteomes" id="UP000095256">
    <property type="component" value="Unassembled WGS sequence"/>
</dbReference>
<gene>
    <name evidence="2" type="ORF">BCR26_08915</name>
</gene>
<keyword evidence="1" id="KW-0472">Membrane</keyword>
<feature type="transmembrane region" description="Helical" evidence="1">
    <location>
        <begin position="12"/>
        <end position="43"/>
    </location>
</feature>
<keyword evidence="1" id="KW-1133">Transmembrane helix</keyword>
<dbReference type="EMBL" id="MIEK01000005">
    <property type="protein sequence ID" value="OEH83589.1"/>
    <property type="molecule type" value="Genomic_DNA"/>
</dbReference>
<keyword evidence="1" id="KW-0812">Transmembrane</keyword>
<name>A0A1E5L0Z6_9ENTE</name>
<organism evidence="2 3">
    <name type="scientific">Enterococcus rivorum</name>
    <dbReference type="NCBI Taxonomy" id="762845"/>
    <lineage>
        <taxon>Bacteria</taxon>
        <taxon>Bacillati</taxon>
        <taxon>Bacillota</taxon>
        <taxon>Bacilli</taxon>
        <taxon>Lactobacillales</taxon>
        <taxon>Enterococcaceae</taxon>
        <taxon>Enterococcus</taxon>
    </lineage>
</organism>
<proteinExistence type="predicted"/>
<comment type="caution">
    <text evidence="2">The sequence shown here is derived from an EMBL/GenBank/DDBJ whole genome shotgun (WGS) entry which is preliminary data.</text>
</comment>
<keyword evidence="3" id="KW-1185">Reference proteome</keyword>
<reference evidence="2 3" key="1">
    <citation type="submission" date="2016-09" db="EMBL/GenBank/DDBJ databases">
        <authorList>
            <person name="Capua I."/>
            <person name="De Benedictis P."/>
            <person name="Joannis T."/>
            <person name="Lombin L.H."/>
            <person name="Cattoli G."/>
        </authorList>
    </citation>
    <scope>NUCLEOTIDE SEQUENCE [LARGE SCALE GENOMIC DNA]</scope>
    <source>
        <strain evidence="2 3">LMG 25899</strain>
    </source>
</reference>
<dbReference type="STRING" id="762845.BCR26_08915"/>
<evidence type="ECO:0000256" key="1">
    <source>
        <dbReference type="SAM" id="Phobius"/>
    </source>
</evidence>
<evidence type="ECO:0000313" key="3">
    <source>
        <dbReference type="Proteomes" id="UP000095256"/>
    </source>
</evidence>
<dbReference type="AlphaFoldDB" id="A0A1E5L0Z6"/>
<sequence length="61" mass="7306">MEKYNDFAYWSLNILIILAFAILFIYLLCHFFVWFCNVIGYLYGKHKVGSTRKSENESKMD</sequence>
<evidence type="ECO:0000313" key="2">
    <source>
        <dbReference type="EMBL" id="OEH83589.1"/>
    </source>
</evidence>
<protein>
    <submittedName>
        <fullName evidence="2">Uncharacterized protein</fullName>
    </submittedName>
</protein>
<accession>A0A1E5L0Z6</accession>